<evidence type="ECO:0000256" key="2">
    <source>
        <dbReference type="ARBA" id="ARBA00022448"/>
    </source>
</evidence>
<comment type="similarity">
    <text evidence="7">Belongs to the binding-protein-dependent transport system permease family.</text>
</comment>
<evidence type="ECO:0000256" key="7">
    <source>
        <dbReference type="RuleBase" id="RU363032"/>
    </source>
</evidence>
<evidence type="ECO:0000256" key="6">
    <source>
        <dbReference type="ARBA" id="ARBA00023136"/>
    </source>
</evidence>
<dbReference type="EMBL" id="FMXQ01000001">
    <property type="protein sequence ID" value="SDB02331.1"/>
    <property type="molecule type" value="Genomic_DNA"/>
</dbReference>
<reference evidence="9 10" key="1">
    <citation type="submission" date="2016-10" db="EMBL/GenBank/DDBJ databases">
        <authorList>
            <person name="de Groot N.N."/>
        </authorList>
    </citation>
    <scope>NUCLEOTIDE SEQUENCE [LARGE SCALE GENOMIC DNA]</scope>
    <source>
        <strain evidence="9 10">ATCC 35022</strain>
    </source>
</reference>
<evidence type="ECO:0000256" key="5">
    <source>
        <dbReference type="ARBA" id="ARBA00022989"/>
    </source>
</evidence>
<keyword evidence="4 7" id="KW-0812">Transmembrane</keyword>
<sequence>MIVVRAFFVALGLVVVWQAIIVVFSPPSFMLPSPLSVFEALRDRPSLWQVDAVTTATETVIGLIAGTALGVMLALLMSFIPQTKRMLLPMMVVSQALPVFAIAPLLVLWFGFGLASKIVMATIAIFFPVASAFNDGLARTDGNLLDIGRLYGASHVQQVTLLRIPSALPALVTGVRLAAVYAPIGALIGEWVGASSGLGYAMLQANARSQTAVMFACLFLLAAMSVLLRAVVDLSTRNLTPWVPETE</sequence>
<protein>
    <submittedName>
        <fullName evidence="9">Putative hydroxymethylpyrimidine transport system permease protein</fullName>
    </submittedName>
</protein>
<evidence type="ECO:0000259" key="8">
    <source>
        <dbReference type="PROSITE" id="PS50928"/>
    </source>
</evidence>
<evidence type="ECO:0000313" key="10">
    <source>
        <dbReference type="Proteomes" id="UP000199071"/>
    </source>
</evidence>
<evidence type="ECO:0000313" key="9">
    <source>
        <dbReference type="EMBL" id="SDB02331.1"/>
    </source>
</evidence>
<name>A0A1G6A1K0_9HYPH</name>
<keyword evidence="5 7" id="KW-1133">Transmembrane helix</keyword>
<dbReference type="GO" id="GO:0055085">
    <property type="term" value="P:transmembrane transport"/>
    <property type="evidence" value="ECO:0007669"/>
    <property type="project" value="InterPro"/>
</dbReference>
<dbReference type="GO" id="GO:0005886">
    <property type="term" value="C:plasma membrane"/>
    <property type="evidence" value="ECO:0007669"/>
    <property type="project" value="UniProtKB-SubCell"/>
</dbReference>
<dbReference type="Proteomes" id="UP000199071">
    <property type="component" value="Unassembled WGS sequence"/>
</dbReference>
<feature type="domain" description="ABC transmembrane type-1" evidence="8">
    <location>
        <begin position="52"/>
        <end position="232"/>
    </location>
</feature>
<dbReference type="InterPro" id="IPR000515">
    <property type="entry name" value="MetI-like"/>
</dbReference>
<feature type="transmembrane region" description="Helical" evidence="7">
    <location>
        <begin position="7"/>
        <end position="25"/>
    </location>
</feature>
<dbReference type="PROSITE" id="PS50928">
    <property type="entry name" value="ABC_TM1"/>
    <property type="match status" value="1"/>
</dbReference>
<comment type="subcellular location">
    <subcellularLocation>
        <location evidence="1 7">Cell membrane</location>
        <topology evidence="1 7">Multi-pass membrane protein</topology>
    </subcellularLocation>
</comment>
<dbReference type="InterPro" id="IPR035906">
    <property type="entry name" value="MetI-like_sf"/>
</dbReference>
<dbReference type="RefSeq" id="WP_090874225.1">
    <property type="nucleotide sequence ID" value="NZ_FMXQ01000001.1"/>
</dbReference>
<dbReference type="PANTHER" id="PTHR30151">
    <property type="entry name" value="ALKANE SULFONATE ABC TRANSPORTER-RELATED, MEMBRANE SUBUNIT"/>
    <property type="match status" value="1"/>
</dbReference>
<keyword evidence="6 7" id="KW-0472">Membrane</keyword>
<dbReference type="OrthoDB" id="9786495at2"/>
<evidence type="ECO:0000256" key="3">
    <source>
        <dbReference type="ARBA" id="ARBA00022475"/>
    </source>
</evidence>
<dbReference type="Pfam" id="PF00528">
    <property type="entry name" value="BPD_transp_1"/>
    <property type="match status" value="1"/>
</dbReference>
<dbReference type="CDD" id="cd06261">
    <property type="entry name" value="TM_PBP2"/>
    <property type="match status" value="1"/>
</dbReference>
<keyword evidence="2 7" id="KW-0813">Transport</keyword>
<dbReference type="STRING" id="665467.SAMN02982931_00056"/>
<accession>A0A1G6A1K0</accession>
<organism evidence="9 10">
    <name type="scientific">Bauldia litoralis</name>
    <dbReference type="NCBI Taxonomy" id="665467"/>
    <lineage>
        <taxon>Bacteria</taxon>
        <taxon>Pseudomonadati</taxon>
        <taxon>Pseudomonadota</taxon>
        <taxon>Alphaproteobacteria</taxon>
        <taxon>Hyphomicrobiales</taxon>
        <taxon>Kaistiaceae</taxon>
        <taxon>Bauldia</taxon>
    </lineage>
</organism>
<dbReference type="Gene3D" id="1.10.3720.10">
    <property type="entry name" value="MetI-like"/>
    <property type="match status" value="1"/>
</dbReference>
<dbReference type="AlphaFoldDB" id="A0A1G6A1K0"/>
<keyword evidence="10" id="KW-1185">Reference proteome</keyword>
<dbReference type="SUPFAM" id="SSF161098">
    <property type="entry name" value="MetI-like"/>
    <property type="match status" value="1"/>
</dbReference>
<keyword evidence="3" id="KW-1003">Cell membrane</keyword>
<proteinExistence type="inferred from homology"/>
<evidence type="ECO:0000256" key="4">
    <source>
        <dbReference type="ARBA" id="ARBA00022692"/>
    </source>
</evidence>
<feature type="transmembrane region" description="Helical" evidence="7">
    <location>
        <begin position="212"/>
        <end position="232"/>
    </location>
</feature>
<evidence type="ECO:0000256" key="1">
    <source>
        <dbReference type="ARBA" id="ARBA00004651"/>
    </source>
</evidence>
<dbReference type="PANTHER" id="PTHR30151:SF20">
    <property type="entry name" value="ABC TRANSPORTER PERMEASE PROTEIN HI_0355-RELATED"/>
    <property type="match status" value="1"/>
</dbReference>
<feature type="transmembrane region" description="Helical" evidence="7">
    <location>
        <begin position="60"/>
        <end position="80"/>
    </location>
</feature>
<gene>
    <name evidence="9" type="ORF">SAMN02982931_00056</name>
</gene>